<name>A0A0A8ZLI8_ARUDO</name>
<reference evidence="2" key="2">
    <citation type="journal article" date="2015" name="Data Brief">
        <title>Shoot transcriptome of the giant reed, Arundo donax.</title>
        <authorList>
            <person name="Barrero R.A."/>
            <person name="Guerrero F.D."/>
            <person name="Moolhuijzen P."/>
            <person name="Goolsby J.A."/>
            <person name="Tidwell J."/>
            <person name="Bellgard S.E."/>
            <person name="Bellgard M.I."/>
        </authorList>
    </citation>
    <scope>NUCLEOTIDE SEQUENCE</scope>
    <source>
        <tissue evidence="2">Shoot tissue taken approximately 20 cm above the soil surface</tissue>
    </source>
</reference>
<proteinExistence type="predicted"/>
<evidence type="ECO:0000313" key="2">
    <source>
        <dbReference type="EMBL" id="JAD38558.1"/>
    </source>
</evidence>
<sequence>MPTVMTGLKYTRRQKQPQRLLSDIGQGSAEANSG</sequence>
<protein>
    <submittedName>
        <fullName evidence="2">Uncharacterized protein</fullName>
    </submittedName>
</protein>
<evidence type="ECO:0000256" key="1">
    <source>
        <dbReference type="SAM" id="MobiDB-lite"/>
    </source>
</evidence>
<reference evidence="2" key="1">
    <citation type="submission" date="2014-09" db="EMBL/GenBank/DDBJ databases">
        <authorList>
            <person name="Magalhaes I.L.F."/>
            <person name="Oliveira U."/>
            <person name="Santos F.R."/>
            <person name="Vidigal T.H.D.A."/>
            <person name="Brescovit A.D."/>
            <person name="Santos A.J."/>
        </authorList>
    </citation>
    <scope>NUCLEOTIDE SEQUENCE</scope>
    <source>
        <tissue evidence="2">Shoot tissue taken approximately 20 cm above the soil surface</tissue>
    </source>
</reference>
<organism evidence="2">
    <name type="scientific">Arundo donax</name>
    <name type="common">Giant reed</name>
    <name type="synonym">Donax arundinaceus</name>
    <dbReference type="NCBI Taxonomy" id="35708"/>
    <lineage>
        <taxon>Eukaryota</taxon>
        <taxon>Viridiplantae</taxon>
        <taxon>Streptophyta</taxon>
        <taxon>Embryophyta</taxon>
        <taxon>Tracheophyta</taxon>
        <taxon>Spermatophyta</taxon>
        <taxon>Magnoliopsida</taxon>
        <taxon>Liliopsida</taxon>
        <taxon>Poales</taxon>
        <taxon>Poaceae</taxon>
        <taxon>PACMAD clade</taxon>
        <taxon>Arundinoideae</taxon>
        <taxon>Arundineae</taxon>
        <taxon>Arundo</taxon>
    </lineage>
</organism>
<dbReference type="EMBL" id="GBRH01259337">
    <property type="protein sequence ID" value="JAD38558.1"/>
    <property type="molecule type" value="Transcribed_RNA"/>
</dbReference>
<accession>A0A0A8ZLI8</accession>
<dbReference type="AlphaFoldDB" id="A0A0A8ZLI8"/>
<feature type="region of interest" description="Disordered" evidence="1">
    <location>
        <begin position="1"/>
        <end position="34"/>
    </location>
</feature>